<dbReference type="InterPro" id="IPR012349">
    <property type="entry name" value="Split_barrel_FMN-bd"/>
</dbReference>
<sequence>MPVTDRPPTGLLRRLLRAPIPLYRWGFGRIFGYRLLYLAHRGRVSGDRREVVVEVVRHRRELPELTVVAAWGGVPQWYRNLEVAKPIEVRCGGYRWREPARRLLETRELDGILREYRGLHPRAWAKIGPRLGFPADPGDPLWTQAVERVHGVAFTPDRAGLE</sequence>
<dbReference type="NCBIfam" id="TIGR00026">
    <property type="entry name" value="hi_GC_TIGR00026"/>
    <property type="match status" value="1"/>
</dbReference>
<dbReference type="InterPro" id="IPR004378">
    <property type="entry name" value="F420H2_quin_Rdtase"/>
</dbReference>
<dbReference type="GO" id="GO:0016491">
    <property type="term" value="F:oxidoreductase activity"/>
    <property type="evidence" value="ECO:0007669"/>
    <property type="project" value="InterPro"/>
</dbReference>
<organism evidence="1 2">
    <name type="scientific">Amycolatopsis carbonis</name>
    <dbReference type="NCBI Taxonomy" id="715471"/>
    <lineage>
        <taxon>Bacteria</taxon>
        <taxon>Bacillati</taxon>
        <taxon>Actinomycetota</taxon>
        <taxon>Actinomycetes</taxon>
        <taxon>Pseudonocardiales</taxon>
        <taxon>Pseudonocardiaceae</taxon>
        <taxon>Amycolatopsis</taxon>
    </lineage>
</organism>
<proteinExistence type="predicted"/>
<evidence type="ECO:0000313" key="2">
    <source>
        <dbReference type="Proteomes" id="UP001236014"/>
    </source>
</evidence>
<gene>
    <name evidence="1" type="ORF">QRX50_39000</name>
</gene>
<name>A0A9Y2MT35_9PSEU</name>
<dbReference type="RefSeq" id="WP_285968077.1">
    <property type="nucleotide sequence ID" value="NZ_CP127294.1"/>
</dbReference>
<dbReference type="Proteomes" id="UP001236014">
    <property type="component" value="Chromosome"/>
</dbReference>
<reference evidence="1 2" key="1">
    <citation type="submission" date="2023-06" db="EMBL/GenBank/DDBJ databases">
        <authorList>
            <person name="Oyuntsetseg B."/>
            <person name="Kim S.B."/>
        </authorList>
    </citation>
    <scope>NUCLEOTIDE SEQUENCE [LARGE SCALE GENOMIC DNA]</scope>
    <source>
        <strain evidence="1 2">2-15</strain>
    </source>
</reference>
<dbReference type="Gene3D" id="2.30.110.10">
    <property type="entry name" value="Electron Transport, Fmn-binding Protein, Chain A"/>
    <property type="match status" value="1"/>
</dbReference>
<keyword evidence="2" id="KW-1185">Reference proteome</keyword>
<dbReference type="AlphaFoldDB" id="A0A9Y2MT35"/>
<dbReference type="EMBL" id="CP127294">
    <property type="protein sequence ID" value="WIX77336.1"/>
    <property type="molecule type" value="Genomic_DNA"/>
</dbReference>
<accession>A0A9Y2MT35</accession>
<evidence type="ECO:0000313" key="1">
    <source>
        <dbReference type="EMBL" id="WIX77336.1"/>
    </source>
</evidence>
<protein>
    <submittedName>
        <fullName evidence="1">Nitroreductase family deazaflavin-dependent oxidoreductase</fullName>
    </submittedName>
</protein>
<dbReference type="KEGG" id="acab:QRX50_39000"/>